<feature type="domain" description="HTH gntR-type" evidence="4">
    <location>
        <begin position="6"/>
        <end position="74"/>
    </location>
</feature>
<reference evidence="5 6" key="1">
    <citation type="submission" date="2019-05" db="EMBL/GenBank/DDBJ databases">
        <authorList>
            <person name="Narsing Rao M.P."/>
            <person name="Li W.J."/>
        </authorList>
    </citation>
    <scope>NUCLEOTIDE SEQUENCE [LARGE SCALE GENOMIC DNA]</scope>
    <source>
        <strain evidence="5 6">SYSU_K30003</strain>
    </source>
</reference>
<keyword evidence="1" id="KW-0805">Transcription regulation</keyword>
<accession>A0A5R9GHJ8</accession>
<evidence type="ECO:0000256" key="1">
    <source>
        <dbReference type="ARBA" id="ARBA00023015"/>
    </source>
</evidence>
<dbReference type="PROSITE" id="PS50949">
    <property type="entry name" value="HTH_GNTR"/>
    <property type="match status" value="1"/>
</dbReference>
<dbReference type="OrthoDB" id="9813468at2"/>
<dbReference type="PANTHER" id="PTHR30146">
    <property type="entry name" value="LACI-RELATED TRANSCRIPTIONAL REPRESSOR"/>
    <property type="match status" value="1"/>
</dbReference>
<dbReference type="SUPFAM" id="SSF53822">
    <property type="entry name" value="Periplasmic binding protein-like I"/>
    <property type="match status" value="1"/>
</dbReference>
<evidence type="ECO:0000313" key="5">
    <source>
        <dbReference type="EMBL" id="TLS52898.1"/>
    </source>
</evidence>
<dbReference type="SMART" id="SM00345">
    <property type="entry name" value="HTH_GNTR"/>
    <property type="match status" value="1"/>
</dbReference>
<dbReference type="InterPro" id="IPR033532">
    <property type="entry name" value="AraR_ligand_bind_dom"/>
</dbReference>
<dbReference type="InterPro" id="IPR046335">
    <property type="entry name" value="LacI/GalR-like_sensor"/>
</dbReference>
<evidence type="ECO:0000259" key="4">
    <source>
        <dbReference type="PROSITE" id="PS50949"/>
    </source>
</evidence>
<evidence type="ECO:0000313" key="6">
    <source>
        <dbReference type="Proteomes" id="UP000309676"/>
    </source>
</evidence>
<evidence type="ECO:0000256" key="2">
    <source>
        <dbReference type="ARBA" id="ARBA00023125"/>
    </source>
</evidence>
<dbReference type="GO" id="GO:0003700">
    <property type="term" value="F:DNA-binding transcription factor activity"/>
    <property type="evidence" value="ECO:0007669"/>
    <property type="project" value="InterPro"/>
</dbReference>
<dbReference type="InterPro" id="IPR036390">
    <property type="entry name" value="WH_DNA-bd_sf"/>
</dbReference>
<protein>
    <submittedName>
        <fullName evidence="5">GntR family transcriptional regulator</fullName>
    </submittedName>
</protein>
<evidence type="ECO:0000256" key="3">
    <source>
        <dbReference type="ARBA" id="ARBA00023163"/>
    </source>
</evidence>
<dbReference type="InterPro" id="IPR000524">
    <property type="entry name" value="Tscrpt_reg_HTH_GntR"/>
</dbReference>
<dbReference type="Pfam" id="PF13377">
    <property type="entry name" value="Peripla_BP_3"/>
    <property type="match status" value="1"/>
</dbReference>
<dbReference type="RefSeq" id="WP_138193138.1">
    <property type="nucleotide sequence ID" value="NZ_VCIW01000003.1"/>
</dbReference>
<dbReference type="EMBL" id="VCIW01000003">
    <property type="protein sequence ID" value="TLS52898.1"/>
    <property type="molecule type" value="Genomic_DNA"/>
</dbReference>
<keyword evidence="6" id="KW-1185">Reference proteome</keyword>
<dbReference type="InterPro" id="IPR028082">
    <property type="entry name" value="Peripla_BP_I"/>
</dbReference>
<comment type="caution">
    <text evidence="5">The sequence shown here is derived from an EMBL/GenBank/DDBJ whole genome shotgun (WGS) entry which is preliminary data.</text>
</comment>
<organism evidence="5 6">
    <name type="scientific">Paenibacillus antri</name>
    <dbReference type="NCBI Taxonomy" id="2582848"/>
    <lineage>
        <taxon>Bacteria</taxon>
        <taxon>Bacillati</taxon>
        <taxon>Bacillota</taxon>
        <taxon>Bacilli</taxon>
        <taxon>Bacillales</taxon>
        <taxon>Paenibacillaceae</taxon>
        <taxon>Paenibacillus</taxon>
    </lineage>
</organism>
<dbReference type="Gene3D" id="3.40.50.2300">
    <property type="match status" value="2"/>
</dbReference>
<keyword evidence="2" id="KW-0238">DNA-binding</keyword>
<name>A0A5R9GHJ8_9BACL</name>
<dbReference type="CDD" id="cd07377">
    <property type="entry name" value="WHTH_GntR"/>
    <property type="match status" value="1"/>
</dbReference>
<dbReference type="InterPro" id="IPR036388">
    <property type="entry name" value="WH-like_DNA-bd_sf"/>
</dbReference>
<dbReference type="Pfam" id="PF00392">
    <property type="entry name" value="GntR"/>
    <property type="match status" value="1"/>
</dbReference>
<gene>
    <name evidence="5" type="ORF">FE782_05855</name>
</gene>
<dbReference type="Proteomes" id="UP000309676">
    <property type="component" value="Unassembled WGS sequence"/>
</dbReference>
<keyword evidence="3" id="KW-0804">Transcription</keyword>
<dbReference type="GO" id="GO:0000976">
    <property type="term" value="F:transcription cis-regulatory region binding"/>
    <property type="evidence" value="ECO:0007669"/>
    <property type="project" value="TreeGrafter"/>
</dbReference>
<dbReference type="CDD" id="cd01541">
    <property type="entry name" value="PBP1_AraR"/>
    <property type="match status" value="1"/>
</dbReference>
<sequence>MNDKNVPKYLQVKRELLQGLEAGAFAPGERLPSEHELAERFGVSRQTIRQTVGELEREGRIYRVQGKGTFVADRLPPSGEDAVPTIGVVTTYISDYIFPHIVRGIESTLRDNGFRLVLSSTDNDKGKEREALTAMLSQPLSGLIVEPTKSAEGNPNVDCFLALQNRRLPFVTINESYPELTCPTFKTDDEGGAYLAATHLTDRGHVRVAGFFKTDDRQGVNRLRGFLKAFGDRGLPVPPEYLVRYVSEDKATKPREAAAALLERADRPTAFVCYNDELAIVLLETIRQAGLRVPDDVSLVGFDDSPLATATEVKLTTIAHPKAQLGSDAANALLRMIGQRDEGGAIAAKAGKLYEPVLIERTSVNNL</sequence>
<dbReference type="PRINTS" id="PR00035">
    <property type="entry name" value="HTHGNTR"/>
</dbReference>
<dbReference type="AlphaFoldDB" id="A0A5R9GHJ8"/>
<dbReference type="SUPFAM" id="SSF46785">
    <property type="entry name" value="Winged helix' DNA-binding domain"/>
    <property type="match status" value="1"/>
</dbReference>
<proteinExistence type="predicted"/>
<dbReference type="Gene3D" id="1.10.10.10">
    <property type="entry name" value="Winged helix-like DNA-binding domain superfamily/Winged helix DNA-binding domain"/>
    <property type="match status" value="1"/>
</dbReference>
<dbReference type="PANTHER" id="PTHR30146:SF150">
    <property type="entry name" value="ARABINOSE METABOLISM TRANSCRIPTIONAL REPRESSOR"/>
    <property type="match status" value="1"/>
</dbReference>